<evidence type="ECO:0000259" key="8">
    <source>
        <dbReference type="Pfam" id="PF02687"/>
    </source>
</evidence>
<feature type="transmembrane region" description="Helical" evidence="7">
    <location>
        <begin position="909"/>
        <end position="931"/>
    </location>
</feature>
<dbReference type="RefSeq" id="WP_215788275.1">
    <property type="nucleotide sequence ID" value="NZ_JAHKKG010000005.1"/>
</dbReference>
<keyword evidence="4 7" id="KW-1133">Transmembrane helix</keyword>
<evidence type="ECO:0000313" key="9">
    <source>
        <dbReference type="EMBL" id="MBU2665036.1"/>
    </source>
</evidence>
<keyword evidence="10" id="KW-1185">Reference proteome</keyword>
<feature type="transmembrane region" description="Helical" evidence="7">
    <location>
        <begin position="435"/>
        <end position="452"/>
    </location>
</feature>
<feature type="transmembrane region" description="Helical" evidence="7">
    <location>
        <begin position="1009"/>
        <end position="1031"/>
    </location>
</feature>
<dbReference type="Pfam" id="PF02687">
    <property type="entry name" value="FtsX"/>
    <property type="match status" value="1"/>
</dbReference>
<evidence type="ECO:0000256" key="6">
    <source>
        <dbReference type="ARBA" id="ARBA00038076"/>
    </source>
</evidence>
<feature type="transmembrane region" description="Helical" evidence="7">
    <location>
        <begin position="517"/>
        <end position="541"/>
    </location>
</feature>
<dbReference type="InterPro" id="IPR050250">
    <property type="entry name" value="Macrolide_Exporter_MacB"/>
</dbReference>
<organism evidence="9 10">
    <name type="scientific">Paractinoplanes bogorensis</name>
    <dbReference type="NCBI Taxonomy" id="1610840"/>
    <lineage>
        <taxon>Bacteria</taxon>
        <taxon>Bacillati</taxon>
        <taxon>Actinomycetota</taxon>
        <taxon>Actinomycetes</taxon>
        <taxon>Micromonosporales</taxon>
        <taxon>Micromonosporaceae</taxon>
        <taxon>Paractinoplanes</taxon>
    </lineage>
</organism>
<feature type="domain" description="ABC3 transporter permease C-terminal" evidence="8">
    <location>
        <begin position="915"/>
        <end position="1034"/>
    </location>
</feature>
<feature type="transmembrane region" description="Helical" evidence="7">
    <location>
        <begin position="344"/>
        <end position="374"/>
    </location>
</feature>
<proteinExistence type="inferred from homology"/>
<keyword evidence="3 7" id="KW-0812">Transmembrane</keyword>
<evidence type="ECO:0000256" key="5">
    <source>
        <dbReference type="ARBA" id="ARBA00023136"/>
    </source>
</evidence>
<evidence type="ECO:0000256" key="4">
    <source>
        <dbReference type="ARBA" id="ARBA00022989"/>
    </source>
</evidence>
<comment type="similarity">
    <text evidence="6">Belongs to the ABC-4 integral membrane protein family.</text>
</comment>
<dbReference type="EMBL" id="JAHKKG010000005">
    <property type="protein sequence ID" value="MBU2665036.1"/>
    <property type="molecule type" value="Genomic_DNA"/>
</dbReference>
<protein>
    <submittedName>
        <fullName evidence="9">ABC transporter permease</fullName>
    </submittedName>
</protein>
<comment type="caution">
    <text evidence="9">The sequence shown here is derived from an EMBL/GenBank/DDBJ whole genome shotgun (WGS) entry which is preliminary data.</text>
</comment>
<evidence type="ECO:0000256" key="7">
    <source>
        <dbReference type="SAM" id="Phobius"/>
    </source>
</evidence>
<accession>A0ABS5YNJ6</accession>
<evidence type="ECO:0000313" key="10">
    <source>
        <dbReference type="Proteomes" id="UP001519654"/>
    </source>
</evidence>
<feature type="transmembrane region" description="Helical" evidence="7">
    <location>
        <begin position="964"/>
        <end position="989"/>
    </location>
</feature>
<feature type="transmembrane region" description="Helical" evidence="7">
    <location>
        <begin position="301"/>
        <end position="323"/>
    </location>
</feature>
<sequence length="1045" mass="106842">MLTLLSRRGRAQWPLLTSLLVTLVVGTTLLGTSTLLITLTSQRSVEVAAARAEPDDVAVTAYVAGISAANAGSVAADTRSVLTSAVAPFPATTVTRASSVMRELPLAGPEGGGYLAAIEDLPSRAALLTGRWPRPGATPREAAVLQSTARLLGLDVGDRVRLGDEMGRDPNGPVEVRVVAVVRPRQDAGWDRDPLYGTGYAADPPESTSARPVRAYGPFLIDLGELLAGGSALGRLEVSARPDLSDPTSRDLNRVTASLLRADRRLNGTLGDRIEVERVASPLPGTLLDARRQQQLTSSSVLALALIGLLLTAIALALAARLTTGVRTGESDLLTALGTSRRQFTAVAAIEAGALAVLAFAVAVPASSLLYAALTRLNPLADAGLTAPVRISGVQLLVVGGAAAALAGLHILLAVRPAPAAGDRRGHRELLARSGLDLVLPALAAIGWWQLRAQPAGAGSRADAVRVLAPALILAAGAAVALRLLPPLLRAAEQVAGRTRGFIWSLAASGAARRPQALAAGLLICLGCAAASFGTAFSATWHASQVDQAELSVGTDLALSLAGAPVTGQSATVRDATGGTVSPVARQNIVVGQWLGGPGSSPRLVAVDTRHSADLLRGRLDAGRDWSGVTRGLAPATPVTGVALPRGAVPAIVGTATGSSPVQVTPHLILRDENGLQTSCTAGPVPLDGRRHAVSRCAPVPGLRLIGVTLPVTGQTEVQNVSSVDVTLTLPASSAPAPQWTVRPGNPASSQLTNEKVTFDGRKLRVTATVSFADSAPSSRVLVATAFAEPGPMPVVLSTRLAANVNAHRGSELTFAVDQTAVKAVVRDIVPEVPSEPGEAAVLADVDWLARALAVRGNVVSPVTAWWVGHPAVDDARSRAGDLRLGPVNTPGAEADRLAGSPLRASYPAVLRVLVAAAVVLLLGGVLLHVVCDTQARAVEVARLRGLGVSRRGIRRALIGEHALIVLPLLAAGAGVGALTSALIAPLLIRSETGAAAVPAATADWPWGAEALLLTGLIGACGLITGAVVLVQARRADAAHLRVAS</sequence>
<dbReference type="Proteomes" id="UP001519654">
    <property type="component" value="Unassembled WGS sequence"/>
</dbReference>
<reference evidence="9 10" key="1">
    <citation type="submission" date="2021-06" db="EMBL/GenBank/DDBJ databases">
        <title>Actinoplanes lichenicola sp. nov., and Actinoplanes ovalisporus sp. nov., isolated from lichen in Thailand.</title>
        <authorList>
            <person name="Saeng-In P."/>
            <person name="Kanchanasin P."/>
            <person name="Yuki M."/>
            <person name="Kudo T."/>
            <person name="Ohkuma M."/>
            <person name="Phongsopitanun W."/>
            <person name="Tanasupawat S."/>
        </authorList>
    </citation>
    <scope>NUCLEOTIDE SEQUENCE [LARGE SCALE GENOMIC DNA]</scope>
    <source>
        <strain evidence="9 10">NBRC 110975</strain>
    </source>
</reference>
<comment type="subcellular location">
    <subcellularLocation>
        <location evidence="1">Cell membrane</location>
        <topology evidence="1">Multi-pass membrane protein</topology>
    </subcellularLocation>
</comment>
<dbReference type="PANTHER" id="PTHR30572">
    <property type="entry name" value="MEMBRANE COMPONENT OF TRANSPORTER-RELATED"/>
    <property type="match status" value="1"/>
</dbReference>
<dbReference type="InterPro" id="IPR003838">
    <property type="entry name" value="ABC3_permease_C"/>
</dbReference>
<feature type="transmembrane region" description="Helical" evidence="7">
    <location>
        <begin position="464"/>
        <end position="485"/>
    </location>
</feature>
<name>A0ABS5YNJ6_9ACTN</name>
<keyword evidence="5 7" id="KW-0472">Membrane</keyword>
<evidence type="ECO:0000256" key="1">
    <source>
        <dbReference type="ARBA" id="ARBA00004651"/>
    </source>
</evidence>
<evidence type="ECO:0000256" key="3">
    <source>
        <dbReference type="ARBA" id="ARBA00022692"/>
    </source>
</evidence>
<gene>
    <name evidence="9" type="ORF">KOI35_16145</name>
</gene>
<keyword evidence="2" id="KW-1003">Cell membrane</keyword>
<evidence type="ECO:0000256" key="2">
    <source>
        <dbReference type="ARBA" id="ARBA00022475"/>
    </source>
</evidence>
<feature type="transmembrane region" description="Helical" evidence="7">
    <location>
        <begin position="394"/>
        <end position="415"/>
    </location>
</feature>
<dbReference type="PANTHER" id="PTHR30572:SF4">
    <property type="entry name" value="ABC TRANSPORTER PERMEASE YTRF"/>
    <property type="match status" value="1"/>
</dbReference>